<dbReference type="SUPFAM" id="SSF82153">
    <property type="entry name" value="FAS1 domain"/>
    <property type="match status" value="1"/>
</dbReference>
<dbReference type="InterPro" id="IPR050904">
    <property type="entry name" value="Adhesion/Biosynth-related"/>
</dbReference>
<dbReference type="STRING" id="37360.A0A0G4J6A9"/>
<dbReference type="InterPro" id="IPR036378">
    <property type="entry name" value="FAS1_dom_sf"/>
</dbReference>
<proteinExistence type="predicted"/>
<keyword evidence="2" id="KW-0732">Signal</keyword>
<evidence type="ECO:0000259" key="3">
    <source>
        <dbReference type="PROSITE" id="PS50213"/>
    </source>
</evidence>
<gene>
    <name evidence="4" type="ORF">PBRA_009295</name>
</gene>
<organism evidence="4 5">
    <name type="scientific">Plasmodiophora brassicae</name>
    <name type="common">Clubroot disease agent</name>
    <dbReference type="NCBI Taxonomy" id="37360"/>
    <lineage>
        <taxon>Eukaryota</taxon>
        <taxon>Sar</taxon>
        <taxon>Rhizaria</taxon>
        <taxon>Endomyxa</taxon>
        <taxon>Phytomyxea</taxon>
        <taxon>Plasmodiophorida</taxon>
        <taxon>Plasmodiophoridae</taxon>
        <taxon>Plasmodiophora</taxon>
    </lineage>
</organism>
<keyword evidence="5" id="KW-1185">Reference proteome</keyword>
<name>A0A0G4J6A9_PLABS</name>
<dbReference type="OMA" id="RINNANV"/>
<feature type="chain" id="PRO_5005193715" description="FAS1 domain-containing protein" evidence="2">
    <location>
        <begin position="21"/>
        <end position="198"/>
    </location>
</feature>
<dbReference type="GO" id="GO:0005615">
    <property type="term" value="C:extracellular space"/>
    <property type="evidence" value="ECO:0007669"/>
    <property type="project" value="TreeGrafter"/>
</dbReference>
<evidence type="ECO:0000313" key="4">
    <source>
        <dbReference type="EMBL" id="CEP03077.1"/>
    </source>
</evidence>
<dbReference type="InterPro" id="IPR000782">
    <property type="entry name" value="FAS1_domain"/>
</dbReference>
<dbReference type="OrthoDB" id="286301at2759"/>
<feature type="region of interest" description="Disordered" evidence="1">
    <location>
        <begin position="153"/>
        <end position="198"/>
    </location>
</feature>
<evidence type="ECO:0000256" key="1">
    <source>
        <dbReference type="SAM" id="MobiDB-lite"/>
    </source>
</evidence>
<feature type="domain" description="FAS1" evidence="3">
    <location>
        <begin position="20"/>
        <end position="148"/>
    </location>
</feature>
<sequence length="198" mass="19806">MSSPCAVALGVAALAFVAHGVGVMQAMERIPSLSSFVGALNQTGLASNLTQQGPFTVLAPDNDAFANAVLPTNRTALIDLLGYHILRGNLTLAQLRNGTMAASNGQNLTVFSLLAGQGNASITINDAAVIAGDIVADNGIVDIVDQVLVPDSESLSNATNSSSGSGDEPDGEGPMPSNATSPTGATSNNNSSTPPAST</sequence>
<dbReference type="AlphaFoldDB" id="A0A0G4J6A9"/>
<dbReference type="PANTHER" id="PTHR10900:SF77">
    <property type="entry name" value="FI19380P1"/>
    <property type="match status" value="1"/>
</dbReference>
<reference evidence="4 5" key="1">
    <citation type="submission" date="2015-02" db="EMBL/GenBank/DDBJ databases">
        <authorList>
            <person name="Chooi Y.-H."/>
        </authorList>
    </citation>
    <scope>NUCLEOTIDE SEQUENCE [LARGE SCALE GENOMIC DNA]</scope>
    <source>
        <strain evidence="4">E3</strain>
    </source>
</reference>
<dbReference type="PANTHER" id="PTHR10900">
    <property type="entry name" value="PERIOSTIN-RELATED"/>
    <property type="match status" value="1"/>
</dbReference>
<protein>
    <recommendedName>
        <fullName evidence="3">FAS1 domain-containing protein</fullName>
    </recommendedName>
</protein>
<dbReference type="PROSITE" id="PS50213">
    <property type="entry name" value="FAS1"/>
    <property type="match status" value="1"/>
</dbReference>
<dbReference type="Proteomes" id="UP000039324">
    <property type="component" value="Unassembled WGS sequence"/>
</dbReference>
<evidence type="ECO:0000313" key="5">
    <source>
        <dbReference type="Proteomes" id="UP000039324"/>
    </source>
</evidence>
<dbReference type="Pfam" id="PF02469">
    <property type="entry name" value="Fasciclin"/>
    <property type="match status" value="1"/>
</dbReference>
<accession>A0A0G4J6A9</accession>
<dbReference type="SMART" id="SM00554">
    <property type="entry name" value="FAS1"/>
    <property type="match status" value="1"/>
</dbReference>
<dbReference type="Gene3D" id="2.30.180.10">
    <property type="entry name" value="FAS1 domain"/>
    <property type="match status" value="1"/>
</dbReference>
<evidence type="ECO:0000256" key="2">
    <source>
        <dbReference type="SAM" id="SignalP"/>
    </source>
</evidence>
<feature type="signal peptide" evidence="2">
    <location>
        <begin position="1"/>
        <end position="20"/>
    </location>
</feature>
<dbReference type="EMBL" id="CDSF01000139">
    <property type="protein sequence ID" value="CEP03077.1"/>
    <property type="molecule type" value="Genomic_DNA"/>
</dbReference>